<reference evidence="1" key="2">
    <citation type="journal article" date="2022" name="New Phytol.">
        <title>Evolutionary transition to the ectomycorrhizal habit in the genomes of a hyperdiverse lineage of mushroom-forming fungi.</title>
        <authorList>
            <person name="Looney B."/>
            <person name="Miyauchi S."/>
            <person name="Morin E."/>
            <person name="Drula E."/>
            <person name="Courty P.E."/>
            <person name="Kohler A."/>
            <person name="Kuo A."/>
            <person name="LaButti K."/>
            <person name="Pangilinan J."/>
            <person name="Lipzen A."/>
            <person name="Riley R."/>
            <person name="Andreopoulos W."/>
            <person name="He G."/>
            <person name="Johnson J."/>
            <person name="Nolan M."/>
            <person name="Tritt A."/>
            <person name="Barry K.W."/>
            <person name="Grigoriev I.V."/>
            <person name="Nagy L.G."/>
            <person name="Hibbett D."/>
            <person name="Henrissat B."/>
            <person name="Matheny P.B."/>
            <person name="Labbe J."/>
            <person name="Martin F.M."/>
        </authorList>
    </citation>
    <scope>NUCLEOTIDE SEQUENCE</scope>
    <source>
        <strain evidence="1">HHB10654</strain>
    </source>
</reference>
<sequence length="437" mass="49071">MSINGTIPFALASSSSCENIHACRTLFNIVWSSFVTILACVWTAVHRNIPGPAGARESRLQHVATRGLEMAKIFMVTLLVPEWVLAWAVRQFLNARDLGRELQAAREEAERAWDSAGEGKIGYQQVLLAGHKRAGRLNGRWTTRHGFFVIMGGFHLYDDGVPQHPLSREDVIYLVKTGDIVPPTEEEIRGWSQGDALSKTIAVFQTLWFVIQCIARRAQDLPVTQLEVMTLAYTTITVAMYVVWWYKPKNVGGPVRVTVTALPVPAPVRPAPRWKYWHAVVVIAGMQDPFVDLRQQSRIPTFFSGTFQERNEYYADVLALGAAMVFGAVHCAAWDYVFPSGAERFMWRLSSISIIAVPGVLLVALLAWLPTEMGRPDWRRRKGKVILILMSVVTVLSGLVYVAARILLITLSFTTLRSLPYVAYESIQWTLFVPHFT</sequence>
<name>A0ACB8T1Y6_9AGAM</name>
<protein>
    <submittedName>
        <fullName evidence="1">Uncharacterized protein</fullName>
    </submittedName>
</protein>
<dbReference type="EMBL" id="MU277206">
    <property type="protein sequence ID" value="KAI0062764.1"/>
    <property type="molecule type" value="Genomic_DNA"/>
</dbReference>
<accession>A0ACB8T1Y6</accession>
<keyword evidence="2" id="KW-1185">Reference proteome</keyword>
<comment type="caution">
    <text evidence="1">The sequence shown here is derived from an EMBL/GenBank/DDBJ whole genome shotgun (WGS) entry which is preliminary data.</text>
</comment>
<dbReference type="Proteomes" id="UP000814140">
    <property type="component" value="Unassembled WGS sequence"/>
</dbReference>
<organism evidence="1 2">
    <name type="scientific">Artomyces pyxidatus</name>
    <dbReference type="NCBI Taxonomy" id="48021"/>
    <lineage>
        <taxon>Eukaryota</taxon>
        <taxon>Fungi</taxon>
        <taxon>Dikarya</taxon>
        <taxon>Basidiomycota</taxon>
        <taxon>Agaricomycotina</taxon>
        <taxon>Agaricomycetes</taxon>
        <taxon>Russulales</taxon>
        <taxon>Auriscalpiaceae</taxon>
        <taxon>Artomyces</taxon>
    </lineage>
</organism>
<proteinExistence type="predicted"/>
<evidence type="ECO:0000313" key="1">
    <source>
        <dbReference type="EMBL" id="KAI0062764.1"/>
    </source>
</evidence>
<gene>
    <name evidence="1" type="ORF">BV25DRAFT_1915890</name>
</gene>
<evidence type="ECO:0000313" key="2">
    <source>
        <dbReference type="Proteomes" id="UP000814140"/>
    </source>
</evidence>
<reference evidence="1" key="1">
    <citation type="submission" date="2021-03" db="EMBL/GenBank/DDBJ databases">
        <authorList>
            <consortium name="DOE Joint Genome Institute"/>
            <person name="Ahrendt S."/>
            <person name="Looney B.P."/>
            <person name="Miyauchi S."/>
            <person name="Morin E."/>
            <person name="Drula E."/>
            <person name="Courty P.E."/>
            <person name="Chicoki N."/>
            <person name="Fauchery L."/>
            <person name="Kohler A."/>
            <person name="Kuo A."/>
            <person name="Labutti K."/>
            <person name="Pangilinan J."/>
            <person name="Lipzen A."/>
            <person name="Riley R."/>
            <person name="Andreopoulos W."/>
            <person name="He G."/>
            <person name="Johnson J."/>
            <person name="Barry K.W."/>
            <person name="Grigoriev I.V."/>
            <person name="Nagy L."/>
            <person name="Hibbett D."/>
            <person name="Henrissat B."/>
            <person name="Matheny P.B."/>
            <person name="Labbe J."/>
            <person name="Martin F."/>
        </authorList>
    </citation>
    <scope>NUCLEOTIDE SEQUENCE</scope>
    <source>
        <strain evidence="1">HHB10654</strain>
    </source>
</reference>